<dbReference type="InterPro" id="IPR016024">
    <property type="entry name" value="ARM-type_fold"/>
</dbReference>
<reference evidence="2" key="2">
    <citation type="submission" date="2010-07" db="EMBL/GenBank/DDBJ databases">
        <authorList>
            <consortium name="The Broad Institute Genome Sequencing Platform"/>
            <consortium name="Broad Institute Genome Sequencing Center for Infectious Disease"/>
            <person name="Ma L.-J."/>
            <person name="Dead R."/>
            <person name="Young S."/>
            <person name="Zeng Q."/>
            <person name="Koehrsen M."/>
            <person name="Alvarado L."/>
            <person name="Berlin A."/>
            <person name="Chapman S.B."/>
            <person name="Chen Z."/>
            <person name="Freedman E."/>
            <person name="Gellesch M."/>
            <person name="Goldberg J."/>
            <person name="Griggs A."/>
            <person name="Gujja S."/>
            <person name="Heilman E.R."/>
            <person name="Heiman D."/>
            <person name="Hepburn T."/>
            <person name="Howarth C."/>
            <person name="Jen D."/>
            <person name="Larson L."/>
            <person name="Mehta T."/>
            <person name="Neiman D."/>
            <person name="Pearson M."/>
            <person name="Roberts A."/>
            <person name="Saif S."/>
            <person name="Shea T."/>
            <person name="Shenoy N."/>
            <person name="Sisk P."/>
            <person name="Stolte C."/>
            <person name="Sykes S."/>
            <person name="Walk T."/>
            <person name="White J."/>
            <person name="Yandava C."/>
            <person name="Haas B."/>
            <person name="Nusbaum C."/>
            <person name="Birren B."/>
        </authorList>
    </citation>
    <scope>NUCLEOTIDE SEQUENCE</scope>
    <source>
        <strain evidence="2">R3-111a-1</strain>
    </source>
</reference>
<reference evidence="3" key="4">
    <citation type="journal article" date="2015" name="G3 (Bethesda)">
        <title>Genome sequences of three phytopathogenic species of the Magnaporthaceae family of fungi.</title>
        <authorList>
            <person name="Okagaki L.H."/>
            <person name="Nunes C.C."/>
            <person name="Sailsbery J."/>
            <person name="Clay B."/>
            <person name="Brown D."/>
            <person name="John T."/>
            <person name="Oh Y."/>
            <person name="Young N."/>
            <person name="Fitzgerald M."/>
            <person name="Haas B.J."/>
            <person name="Zeng Q."/>
            <person name="Young S."/>
            <person name="Adiconis X."/>
            <person name="Fan L."/>
            <person name="Levin J.Z."/>
            <person name="Mitchell T.K."/>
            <person name="Okubara P.A."/>
            <person name="Farman M.L."/>
            <person name="Kohn L.M."/>
            <person name="Birren B."/>
            <person name="Ma L.-J."/>
            <person name="Dean R.A."/>
        </authorList>
    </citation>
    <scope>NUCLEOTIDE SEQUENCE</scope>
    <source>
        <strain evidence="3">R3-111a-1</strain>
    </source>
</reference>
<accession>J3P5P3</accession>
<proteinExistence type="inferred from homology"/>
<dbReference type="EMBL" id="GL385398">
    <property type="protein sequence ID" value="EJT74995.1"/>
    <property type="molecule type" value="Genomic_DNA"/>
</dbReference>
<evidence type="ECO:0000313" key="3">
    <source>
        <dbReference type="EnsemblFungi" id="EJT74995"/>
    </source>
</evidence>
<dbReference type="AlphaFoldDB" id="J3P5P3"/>
<organism evidence="2">
    <name type="scientific">Gaeumannomyces tritici (strain R3-111a-1)</name>
    <name type="common">Wheat and barley take-all root rot fungus</name>
    <name type="synonym">Gaeumannomyces graminis var. tritici</name>
    <dbReference type="NCBI Taxonomy" id="644352"/>
    <lineage>
        <taxon>Eukaryota</taxon>
        <taxon>Fungi</taxon>
        <taxon>Dikarya</taxon>
        <taxon>Ascomycota</taxon>
        <taxon>Pezizomycotina</taxon>
        <taxon>Sordariomycetes</taxon>
        <taxon>Sordariomycetidae</taxon>
        <taxon>Magnaporthales</taxon>
        <taxon>Magnaporthaceae</taxon>
        <taxon>Gaeumannomyces</taxon>
    </lineage>
</organism>
<dbReference type="GO" id="GO:0110078">
    <property type="term" value="C:TTT Hsp90 cochaperone complex"/>
    <property type="evidence" value="ECO:0007669"/>
    <property type="project" value="InterPro"/>
</dbReference>
<evidence type="ECO:0000313" key="4">
    <source>
        <dbReference type="Proteomes" id="UP000006039"/>
    </source>
</evidence>
<dbReference type="VEuPathDB" id="FungiDB:GGTG_08833"/>
<reference evidence="4" key="1">
    <citation type="submission" date="2010-07" db="EMBL/GenBank/DDBJ databases">
        <title>The genome sequence of Gaeumannomyces graminis var. tritici strain R3-111a-1.</title>
        <authorList>
            <consortium name="The Broad Institute Genome Sequencing Platform"/>
            <person name="Ma L.-J."/>
            <person name="Dead R."/>
            <person name="Young S."/>
            <person name="Zeng Q."/>
            <person name="Koehrsen M."/>
            <person name="Alvarado L."/>
            <person name="Berlin A."/>
            <person name="Chapman S.B."/>
            <person name="Chen Z."/>
            <person name="Freedman E."/>
            <person name="Gellesch M."/>
            <person name="Goldberg J."/>
            <person name="Griggs A."/>
            <person name="Gujja S."/>
            <person name="Heilman E.R."/>
            <person name="Heiman D."/>
            <person name="Hepburn T."/>
            <person name="Howarth C."/>
            <person name="Jen D."/>
            <person name="Larson L."/>
            <person name="Mehta T."/>
            <person name="Neiman D."/>
            <person name="Pearson M."/>
            <person name="Roberts A."/>
            <person name="Saif S."/>
            <person name="Shea T."/>
            <person name="Shenoy N."/>
            <person name="Sisk P."/>
            <person name="Stolte C."/>
            <person name="Sykes S."/>
            <person name="Walk T."/>
            <person name="White J."/>
            <person name="Yandava C."/>
            <person name="Haas B."/>
            <person name="Nusbaum C."/>
            <person name="Birren B."/>
        </authorList>
    </citation>
    <scope>NUCLEOTIDE SEQUENCE [LARGE SCALE GENOMIC DNA]</scope>
    <source>
        <strain evidence="4">R3-111a-1</strain>
    </source>
</reference>
<reference evidence="2" key="3">
    <citation type="submission" date="2010-09" db="EMBL/GenBank/DDBJ databases">
        <title>Annotation of Gaeumannomyces graminis var. tritici R3-111a-1.</title>
        <authorList>
            <consortium name="The Broad Institute Genome Sequencing Platform"/>
            <person name="Ma L.-J."/>
            <person name="Dead R."/>
            <person name="Young S.K."/>
            <person name="Zeng Q."/>
            <person name="Gargeya S."/>
            <person name="Fitzgerald M."/>
            <person name="Haas B."/>
            <person name="Abouelleil A."/>
            <person name="Alvarado L."/>
            <person name="Arachchi H.M."/>
            <person name="Berlin A."/>
            <person name="Brown A."/>
            <person name="Chapman S.B."/>
            <person name="Chen Z."/>
            <person name="Dunbar C."/>
            <person name="Freedman E."/>
            <person name="Gearin G."/>
            <person name="Gellesch M."/>
            <person name="Goldberg J."/>
            <person name="Griggs A."/>
            <person name="Gujja S."/>
            <person name="Heiman D."/>
            <person name="Howarth C."/>
            <person name="Larson L."/>
            <person name="Lui A."/>
            <person name="MacDonald P.J.P."/>
            <person name="Mehta T."/>
            <person name="Montmayeur A."/>
            <person name="Murphy C."/>
            <person name="Neiman D."/>
            <person name="Pearson M."/>
            <person name="Priest M."/>
            <person name="Roberts A."/>
            <person name="Saif S."/>
            <person name="Shea T."/>
            <person name="Shenoy N."/>
            <person name="Sisk P."/>
            <person name="Stolte C."/>
            <person name="Sykes S."/>
            <person name="Yandava C."/>
            <person name="Wortman J."/>
            <person name="Nusbaum C."/>
            <person name="Birren B."/>
        </authorList>
    </citation>
    <scope>NUCLEOTIDE SEQUENCE</scope>
    <source>
        <strain evidence="2">R3-111a-1</strain>
    </source>
</reference>
<dbReference type="Pfam" id="PF10521">
    <property type="entry name" value="Tti2"/>
    <property type="match status" value="1"/>
</dbReference>
<protein>
    <submittedName>
        <fullName evidence="2 3">Uncharacterized protein</fullName>
    </submittedName>
</protein>
<keyword evidence="4" id="KW-1185">Reference proteome</keyword>
<dbReference type="GeneID" id="20349291"/>
<gene>
    <name evidence="3" type="primary">20349291</name>
    <name evidence="2" type="ORF">GGTG_08833</name>
</gene>
<sequence>MLLGSPLELKRAASSIPSSLGVDRSLKELREKLVNHNTAHGGSSSSLDDIATELVTEDGLGKRENLLALLACLQDLSGDTSEPSNKDADSAALKRIGDFAARSICPIAVTPDDEIEGYHPTAADRARDLGALSSAIQPLAEPALRIFSLLAPSLSPDAVVTAIAHTDPSLPWTTPEAARQAADVARAAAERRGKTALIADDVLRDYLRPLFSKSRPAAVTASGRRAEFAEEPGAHGSLALETRAAKPWKHTDLRAVPVFAWALHEADKDLMAQHWPLFTPVLLTLLDDGDGDVRARGLGLLAVFLSRMDGATLAATGLAAVFRDAVFPTLLFLPRSTPEAESLRLQEPAYAALVALSRVGGKDGPDLALLDKALRDGVFTGFFYARDYIRVVEVLVRHAGLIVDEMKVHAVKHLKDLIPMISSVMEEPFAMAHPPSLLAAIGAQQAVIRNCWPRLARPPWREEVVKSLVACWLRARDDANDASRKQASESVCAELACTAKMLAAVTRAEGTELTELVAPLTDREPLLVGLFGIAAPDATEA</sequence>
<evidence type="ECO:0000313" key="2">
    <source>
        <dbReference type="EMBL" id="EJT74995.1"/>
    </source>
</evidence>
<dbReference type="OrthoDB" id="6417021at2759"/>
<dbReference type="PANTHER" id="PTHR32226:SF2">
    <property type="entry name" value="TELO2-INTERACTING PROTEIN 2"/>
    <property type="match status" value="1"/>
</dbReference>
<name>J3P5P3_GAET3</name>
<dbReference type="HOGENOM" id="CLU_024466_3_0_1"/>
<dbReference type="InterPro" id="IPR018870">
    <property type="entry name" value="Tti2"/>
</dbReference>
<dbReference type="Proteomes" id="UP000006039">
    <property type="component" value="Unassembled WGS sequence"/>
</dbReference>
<reference evidence="3" key="5">
    <citation type="submission" date="2018-04" db="UniProtKB">
        <authorList>
            <consortium name="EnsemblFungi"/>
        </authorList>
    </citation>
    <scope>IDENTIFICATION</scope>
    <source>
        <strain evidence="3">R3-111a-1</strain>
    </source>
</reference>
<dbReference type="PANTHER" id="PTHR32226">
    <property type="entry name" value="TELO2-INTERACTING PROTEIN 2"/>
    <property type="match status" value="1"/>
</dbReference>
<comment type="similarity">
    <text evidence="1">Belongs to the TTI2 family.</text>
</comment>
<dbReference type="SUPFAM" id="SSF48371">
    <property type="entry name" value="ARM repeat"/>
    <property type="match status" value="1"/>
</dbReference>
<dbReference type="eggNOG" id="ENOG502S3SJ">
    <property type="taxonomic scope" value="Eukaryota"/>
</dbReference>
<evidence type="ECO:0000256" key="1">
    <source>
        <dbReference type="ARBA" id="ARBA00034736"/>
    </source>
</evidence>
<dbReference type="RefSeq" id="XP_009224939.1">
    <property type="nucleotide sequence ID" value="XM_009226675.1"/>
</dbReference>
<dbReference type="GO" id="GO:0005829">
    <property type="term" value="C:cytosol"/>
    <property type="evidence" value="ECO:0007669"/>
    <property type="project" value="TreeGrafter"/>
</dbReference>
<dbReference type="EnsemblFungi" id="EJT74995">
    <property type="protein sequence ID" value="EJT74995"/>
    <property type="gene ID" value="GGTG_08833"/>
</dbReference>
<dbReference type="STRING" id="644352.J3P5P3"/>
<dbReference type="GO" id="GO:0005634">
    <property type="term" value="C:nucleus"/>
    <property type="evidence" value="ECO:0007669"/>
    <property type="project" value="TreeGrafter"/>
</dbReference>